<dbReference type="InterPro" id="IPR039797">
    <property type="entry name" value="Pecanex"/>
</dbReference>
<evidence type="ECO:0000313" key="10">
    <source>
        <dbReference type="Proteomes" id="UP001177023"/>
    </source>
</evidence>
<keyword evidence="4 6" id="KW-1133">Transmembrane helix</keyword>
<feature type="region of interest" description="Disordered" evidence="7">
    <location>
        <begin position="106"/>
        <end position="464"/>
    </location>
</feature>
<feature type="compositionally biased region" description="Basic and acidic residues" evidence="7">
    <location>
        <begin position="178"/>
        <end position="190"/>
    </location>
</feature>
<feature type="transmembrane region" description="Helical" evidence="6">
    <location>
        <begin position="724"/>
        <end position="744"/>
    </location>
</feature>
<feature type="transmembrane region" description="Helical" evidence="6">
    <location>
        <begin position="803"/>
        <end position="826"/>
    </location>
</feature>
<feature type="non-terminal residue" evidence="9">
    <location>
        <position position="2016"/>
    </location>
</feature>
<dbReference type="PANTHER" id="PTHR12372">
    <property type="entry name" value="PECANEX"/>
    <property type="match status" value="1"/>
</dbReference>
<evidence type="ECO:0000256" key="2">
    <source>
        <dbReference type="ARBA" id="ARBA00010170"/>
    </source>
</evidence>
<feature type="region of interest" description="Disordered" evidence="7">
    <location>
        <begin position="497"/>
        <end position="567"/>
    </location>
</feature>
<comment type="subcellular location">
    <subcellularLocation>
        <location evidence="1 6">Membrane</location>
        <topology evidence="1 6">Multi-pass membrane protein</topology>
    </subcellularLocation>
</comment>
<feature type="region of interest" description="Disordered" evidence="7">
    <location>
        <begin position="1838"/>
        <end position="1875"/>
    </location>
</feature>
<feature type="transmembrane region" description="Helical" evidence="6">
    <location>
        <begin position="38"/>
        <end position="59"/>
    </location>
</feature>
<protein>
    <recommendedName>
        <fullName evidence="6">Pecanex-like protein</fullName>
    </recommendedName>
</protein>
<evidence type="ECO:0000256" key="5">
    <source>
        <dbReference type="ARBA" id="ARBA00023136"/>
    </source>
</evidence>
<dbReference type="Pfam" id="PF05041">
    <property type="entry name" value="Pecanex_C"/>
    <property type="match status" value="1"/>
</dbReference>
<feature type="compositionally biased region" description="Basic and acidic residues" evidence="7">
    <location>
        <begin position="356"/>
        <end position="365"/>
    </location>
</feature>
<dbReference type="GO" id="GO:0005783">
    <property type="term" value="C:endoplasmic reticulum"/>
    <property type="evidence" value="ECO:0007669"/>
    <property type="project" value="TreeGrafter"/>
</dbReference>
<evidence type="ECO:0000256" key="6">
    <source>
        <dbReference type="RuleBase" id="RU367089"/>
    </source>
</evidence>
<evidence type="ECO:0000256" key="4">
    <source>
        <dbReference type="ARBA" id="ARBA00022989"/>
    </source>
</evidence>
<name>A0AA36G070_9BILA</name>
<comment type="caution">
    <text evidence="9">The sequence shown here is derived from an EMBL/GenBank/DDBJ whole genome shotgun (WGS) entry which is preliminary data.</text>
</comment>
<feature type="compositionally biased region" description="Pro residues" evidence="7">
    <location>
        <begin position="370"/>
        <end position="385"/>
    </location>
</feature>
<evidence type="ECO:0000256" key="1">
    <source>
        <dbReference type="ARBA" id="ARBA00004141"/>
    </source>
</evidence>
<feature type="compositionally biased region" description="Basic and acidic residues" evidence="7">
    <location>
        <begin position="150"/>
        <end position="166"/>
    </location>
</feature>
<comment type="similarity">
    <text evidence="2 6">Belongs to the pecanex family.</text>
</comment>
<feature type="region of interest" description="Disordered" evidence="7">
    <location>
        <begin position="1771"/>
        <end position="1826"/>
    </location>
</feature>
<feature type="transmembrane region" description="Helical" evidence="6">
    <location>
        <begin position="765"/>
        <end position="783"/>
    </location>
</feature>
<feature type="compositionally biased region" description="Basic and acidic residues" evidence="7">
    <location>
        <begin position="1857"/>
        <end position="1870"/>
    </location>
</feature>
<proteinExistence type="inferred from homology"/>
<organism evidence="9 10">
    <name type="scientific">Mesorhabditis spiculigera</name>
    <dbReference type="NCBI Taxonomy" id="96644"/>
    <lineage>
        <taxon>Eukaryota</taxon>
        <taxon>Metazoa</taxon>
        <taxon>Ecdysozoa</taxon>
        <taxon>Nematoda</taxon>
        <taxon>Chromadorea</taxon>
        <taxon>Rhabditida</taxon>
        <taxon>Rhabditina</taxon>
        <taxon>Rhabditomorpha</taxon>
        <taxon>Rhabditoidea</taxon>
        <taxon>Rhabditidae</taxon>
        <taxon>Mesorhabditinae</taxon>
        <taxon>Mesorhabditis</taxon>
    </lineage>
</organism>
<feature type="compositionally biased region" description="Polar residues" evidence="7">
    <location>
        <begin position="219"/>
        <end position="238"/>
    </location>
</feature>
<dbReference type="GO" id="GO:0016020">
    <property type="term" value="C:membrane"/>
    <property type="evidence" value="ECO:0007669"/>
    <property type="project" value="UniProtKB-SubCell"/>
</dbReference>
<feature type="transmembrane region" description="Helical" evidence="6">
    <location>
        <begin position="1166"/>
        <end position="1188"/>
    </location>
</feature>
<dbReference type="PANTHER" id="PTHR12372:SF7">
    <property type="entry name" value="PROTEIN PECANEX"/>
    <property type="match status" value="1"/>
</dbReference>
<feature type="transmembrane region" description="Helical" evidence="6">
    <location>
        <begin position="1031"/>
        <end position="1052"/>
    </location>
</feature>
<feature type="transmembrane region" description="Helical" evidence="6">
    <location>
        <begin position="694"/>
        <end position="712"/>
    </location>
</feature>
<feature type="compositionally biased region" description="Low complexity" evidence="7">
    <location>
        <begin position="968"/>
        <end position="980"/>
    </location>
</feature>
<evidence type="ECO:0000256" key="7">
    <source>
        <dbReference type="SAM" id="MobiDB-lite"/>
    </source>
</evidence>
<evidence type="ECO:0000256" key="3">
    <source>
        <dbReference type="ARBA" id="ARBA00022692"/>
    </source>
</evidence>
<feature type="region of interest" description="Disordered" evidence="7">
    <location>
        <begin position="952"/>
        <end position="984"/>
    </location>
</feature>
<feature type="compositionally biased region" description="Basic and acidic residues" evidence="7">
    <location>
        <begin position="444"/>
        <end position="458"/>
    </location>
</feature>
<dbReference type="EMBL" id="CATQJA010002619">
    <property type="protein sequence ID" value="CAJ0573510.1"/>
    <property type="molecule type" value="Genomic_DNA"/>
</dbReference>
<feature type="compositionally biased region" description="Polar residues" evidence="7">
    <location>
        <begin position="540"/>
        <end position="549"/>
    </location>
</feature>
<keyword evidence="10" id="KW-1185">Reference proteome</keyword>
<feature type="domain" description="Pecanex C-terminal" evidence="8">
    <location>
        <begin position="1519"/>
        <end position="1739"/>
    </location>
</feature>
<reference evidence="9" key="1">
    <citation type="submission" date="2023-06" db="EMBL/GenBank/DDBJ databases">
        <authorList>
            <person name="Delattre M."/>
        </authorList>
    </citation>
    <scope>NUCLEOTIDE SEQUENCE</scope>
    <source>
        <strain evidence="9">AF72</strain>
    </source>
</reference>
<keyword evidence="5 6" id="KW-0472">Membrane</keyword>
<accession>A0AA36G070</accession>
<evidence type="ECO:0000259" key="8">
    <source>
        <dbReference type="Pfam" id="PF05041"/>
    </source>
</evidence>
<gene>
    <name evidence="9" type="ORF">MSPICULIGERA_LOCUS11867</name>
</gene>
<feature type="transmembrane region" description="Helical" evidence="6">
    <location>
        <begin position="847"/>
        <end position="870"/>
    </location>
</feature>
<feature type="compositionally biased region" description="Acidic residues" evidence="7">
    <location>
        <begin position="395"/>
        <end position="425"/>
    </location>
</feature>
<sequence>MTVGTHVAEILRQGVWASLTGGWYYEPAHSTFCNTVHLYLWIVLLILPLLLGLVSTGTLSLGLVAAYSTFICLLFAAIKMIVAYLHRVFDTTEPIIVTKKCKEEKERMDSRERLSSTAVRGSRSGDQGFEMMEMTEMRTNSSSPRPGSLESRRRVSEVSSRSGDRDRRRHQHHHHRVRITDHTDPYRDYNDLYLPEPVPPLDTHVGDPLPSVREASEIGPSTSLWGQSRNNRVRSNSLGDLERKHRHRRRSRDPLLRRKHPLADVDLDSPPHEEAPMWPPDVEHDEPQKKRRKKRRPRAKLASERPYEIVEGGRIVTIEDETVGTSTEGTNAEKEELENEEADDEETLEEIEMEEMMIREMEEKQRKSRPIPPPPQEDAPPPPNVAPVIISSSSEETEEDEEVEEEEEEAEPVEDAGEEGDDQATEDSRRAQQREALSALSDLTIRDGTHIASGHEDTTQGAIHSFQDEDGNWWTYAFDENGVGTAQVLGSGKALRDLLSTAPPPPTKRLEAVNESPDDTSGEESPHPEPEPGPSRRNTESTSKSQRQAPSGGTRSRAASSSSTESQAYIAGAPSTVLHAGATYVAASRSASQPPRSIQQAQAHVLSMAAHRLRAVLNHESRDPTYERTPREETHMRLERPFYELNNRLRQLNRLDSTHSTGSSSSRFRLLSELGIAPPLDRLQVVALFDRPRSIYAAMLDIFLALAVSLLAAQVISKGIYHDINLFAFAFVVAGSHFSMLKSVQPDAASPIHGFNWIVAYSRPIYFCILASLLLWLHSAAGVQPDDERPWNWNFYNVPWNNAYILLSIRDLVATGILFLPVAFTIGWLPQINTLSLHILEQIQMHFFGGTACTSVYSALLQIAISLFTWSVLSAGTYCALTVDSKSTQTVSFSIMSAITVAMCFLLSRLPSAPIFMKLGVAPLKCSLLDENFDPDDQSDHSGSRLLCTSKSRHPVQEAQPDDWIDDSASSPRASSSPLPHSHHLQEDPLPALLSQTMSLRIRHDLLFSFILALIVFALHSTSLFTATSPYFTLAISLVAIFFGIFNHYLYVQLRTHNPWKLLARPLLKSAEYGQFESTKQAHLMCFEVAHVWSGILERNVVYPLLVVSTITEYGWRIPYPVVFLPLFCIKILRTGYCAPQALYIPLGLSFLLARFDCVNSCSIPFFPQLTSLTDLFPMVFLTFAVIYPKWHELYLKLSFVLAYVAPWQISWGSAFHAFAQPFSVPHSGIVCIQTLFSSLVSAPLNPFLGSSFFLTSYVRPVKFWERDYNTKRADASNTRLASQIDRGPMIDDSNLNAVFYEHLTRSLQASLAGDLRLGRWASTVHPGDCFILASFYLNCLVHIIEVGNGERWKPSAKIPPMVRVVVVVPPAPSPGFLSLNTAWTLRWLAWEVTASKYIISGYSITDNSAVNLLQVHELRRLLVSLFVKCIIYFAMRAGRLRSWLTNDTIQTSLHPIESRTGYADVDSMFCQQNDEDYDPTCQGISRNSFSYLYSAWIDYCLKKRMEADGELEVVGDRIFAFCFAASLLGRRALGAAAYNRHSTAAESFLYGLHALFKGDFRVTCQRDEWVFADVEILRSVIAPAVRMALKLHQDHFAAADEFDDGEAMYSMLESHEAQLFISHEHDPGWRQAILANTPSLLALRHIYDDGQDDYKIIMLNKMHLNMRVIKLNRECVRAFWAGQQQELIFLRNRNPERGSIQNARQVLRNMINSSADQPVGYPIYVSPLTTSFVETHPQIRQVQGPPLTLQGIGSFLGRCWDGLLSHFGTSVSSQPPPSNASGTQMPASGPAANISAPPAPPTRPLATVHNDNQEPDRISSGSSQHEQSVVLMMADGDATTESKTSADSLEAVPGSSDERQTSGEGKSLKEDDEPNTYVAITDVEQIFQHLNEPLKATGEPLVVWPKEQWRLLGGRNYWDHMPMKGATGRILHSWYPNHPQRAMRSHIGDTIHLIQILEMPIKVVPVAQKGLRFLTAEEAELARHGVEPLDSLQTLREALGSCRPADAAQRPDRST</sequence>
<dbReference type="Proteomes" id="UP001177023">
    <property type="component" value="Unassembled WGS sequence"/>
</dbReference>
<dbReference type="GO" id="GO:0007029">
    <property type="term" value="P:endoplasmic reticulum organization"/>
    <property type="evidence" value="ECO:0007669"/>
    <property type="project" value="TreeGrafter"/>
</dbReference>
<feature type="compositionally biased region" description="Basic residues" evidence="7">
    <location>
        <begin position="289"/>
        <end position="299"/>
    </location>
</feature>
<feature type="transmembrane region" description="Helical" evidence="6">
    <location>
        <begin position="65"/>
        <end position="85"/>
    </location>
</feature>
<feature type="transmembrane region" description="Helical" evidence="6">
    <location>
        <begin position="1006"/>
        <end position="1025"/>
    </location>
</feature>
<dbReference type="InterPro" id="IPR007735">
    <property type="entry name" value="Pecanex_C"/>
</dbReference>
<keyword evidence="3 6" id="KW-0812">Transmembrane</keyword>
<feature type="transmembrane region" description="Helical" evidence="6">
    <location>
        <begin position="1200"/>
        <end position="1220"/>
    </location>
</feature>
<feature type="compositionally biased region" description="Acidic residues" evidence="7">
    <location>
        <begin position="335"/>
        <end position="355"/>
    </location>
</feature>
<feature type="compositionally biased region" description="Basic residues" evidence="7">
    <location>
        <begin position="167"/>
        <end position="177"/>
    </location>
</feature>
<evidence type="ECO:0000313" key="9">
    <source>
        <dbReference type="EMBL" id="CAJ0573510.1"/>
    </source>
</evidence>
<feature type="compositionally biased region" description="Low complexity" evidence="7">
    <location>
        <begin position="1787"/>
        <end position="1797"/>
    </location>
</feature>
<feature type="compositionally biased region" description="Low complexity" evidence="7">
    <location>
        <begin position="551"/>
        <end position="564"/>
    </location>
</feature>
<feature type="compositionally biased region" description="Polar residues" evidence="7">
    <location>
        <begin position="1771"/>
        <end position="1786"/>
    </location>
</feature>
<feature type="compositionally biased region" description="Basic and acidic residues" evidence="7">
    <location>
        <begin position="269"/>
        <end position="288"/>
    </location>
</feature>